<dbReference type="AlphaFoldDB" id="A0ABD2MEH7"/>
<sequence length="393" mass="44484">MADPFDSKSFGFMPATDEQQGNSADVFCLGQFVRHSAAVVSSSSIGAAAGDHQQQQQQRQQQPQHMAMLLPASVVKTEQQQQQREKYAQGDYDQLTPSIRSSLEDDRLDVRRQQQQMCHVEQLMKTCESIVGQLAQFQNDQNALLGRIVQLETQQQQQMLADQTTKESTKLGNAKQQKKAPASNFLVPQPMGPMKQINFWDYEARSHDYPYYGLCDLEILDSKHRTIRYTTRKYNPDWRTVFAKHSIQDCANSNGLFYFEIAIEHLLGSFGAVVGFALKLKPFVSVVNRWGTLAYQSNGTSFINGYQQNLNVAHSFTHGDVFGLGIYLTTREIFLTKNGHRLVTAAITVPFPIDQLQQQQQQQQLFPFVSLLSPADQIEANFGPNFLFANTQK</sequence>
<evidence type="ECO:0000256" key="1">
    <source>
        <dbReference type="SAM" id="MobiDB-lite"/>
    </source>
</evidence>
<dbReference type="SMART" id="SM00449">
    <property type="entry name" value="SPRY"/>
    <property type="match status" value="1"/>
</dbReference>
<dbReference type="CDD" id="cd12885">
    <property type="entry name" value="SPRY_RanBP_like"/>
    <property type="match status" value="1"/>
</dbReference>
<comment type="caution">
    <text evidence="3">The sequence shown here is derived from an EMBL/GenBank/DDBJ whole genome shotgun (WGS) entry which is preliminary data.</text>
</comment>
<dbReference type="Gene3D" id="2.60.120.920">
    <property type="match status" value="1"/>
</dbReference>
<feature type="domain" description="B30.2/SPRY" evidence="2">
    <location>
        <begin position="183"/>
        <end position="387"/>
    </location>
</feature>
<dbReference type="InterPro" id="IPR003877">
    <property type="entry name" value="SPRY_dom"/>
</dbReference>
<dbReference type="Proteomes" id="UP001620626">
    <property type="component" value="Unassembled WGS sequence"/>
</dbReference>
<dbReference type="PROSITE" id="PS50188">
    <property type="entry name" value="B302_SPRY"/>
    <property type="match status" value="1"/>
</dbReference>
<dbReference type="Pfam" id="PF00622">
    <property type="entry name" value="SPRY"/>
    <property type="match status" value="1"/>
</dbReference>
<organism evidence="3 4">
    <name type="scientific">Heterodera trifolii</name>
    <dbReference type="NCBI Taxonomy" id="157864"/>
    <lineage>
        <taxon>Eukaryota</taxon>
        <taxon>Metazoa</taxon>
        <taxon>Ecdysozoa</taxon>
        <taxon>Nematoda</taxon>
        <taxon>Chromadorea</taxon>
        <taxon>Rhabditida</taxon>
        <taxon>Tylenchina</taxon>
        <taxon>Tylenchomorpha</taxon>
        <taxon>Tylenchoidea</taxon>
        <taxon>Heteroderidae</taxon>
        <taxon>Heteroderinae</taxon>
        <taxon>Heterodera</taxon>
    </lineage>
</organism>
<dbReference type="EMBL" id="JBICBT010000017">
    <property type="protein sequence ID" value="KAL3125868.1"/>
    <property type="molecule type" value="Genomic_DNA"/>
</dbReference>
<accession>A0ABD2MEH7</accession>
<dbReference type="InterPro" id="IPR013320">
    <property type="entry name" value="ConA-like_dom_sf"/>
</dbReference>
<keyword evidence="4" id="KW-1185">Reference proteome</keyword>
<dbReference type="InterPro" id="IPR001870">
    <property type="entry name" value="B30.2/SPRY"/>
</dbReference>
<dbReference type="SUPFAM" id="SSF49899">
    <property type="entry name" value="Concanavalin A-like lectins/glucanases"/>
    <property type="match status" value="1"/>
</dbReference>
<gene>
    <name evidence="3" type="ORF">niasHT_000723</name>
</gene>
<name>A0ABD2MEH7_9BILA</name>
<protein>
    <recommendedName>
        <fullName evidence="2">B30.2/SPRY domain-containing protein</fullName>
    </recommendedName>
</protein>
<evidence type="ECO:0000259" key="2">
    <source>
        <dbReference type="PROSITE" id="PS50188"/>
    </source>
</evidence>
<dbReference type="InterPro" id="IPR044736">
    <property type="entry name" value="Gid1/RanBPM/SPLA_SPRY"/>
</dbReference>
<evidence type="ECO:0000313" key="3">
    <source>
        <dbReference type="EMBL" id="KAL3125868.1"/>
    </source>
</evidence>
<feature type="region of interest" description="Disordered" evidence="1">
    <location>
        <begin position="44"/>
        <end position="64"/>
    </location>
</feature>
<dbReference type="InterPro" id="IPR043136">
    <property type="entry name" value="B30.2/SPRY_sf"/>
</dbReference>
<evidence type="ECO:0000313" key="4">
    <source>
        <dbReference type="Proteomes" id="UP001620626"/>
    </source>
</evidence>
<proteinExistence type="predicted"/>
<reference evidence="3 4" key="1">
    <citation type="submission" date="2024-10" db="EMBL/GenBank/DDBJ databases">
        <authorList>
            <person name="Kim D."/>
        </authorList>
    </citation>
    <scope>NUCLEOTIDE SEQUENCE [LARGE SCALE GENOMIC DNA]</scope>
    <source>
        <strain evidence="3">BH-2024</strain>
    </source>
</reference>